<keyword evidence="2" id="KW-1185">Reference proteome</keyword>
<comment type="caution">
    <text evidence="1">The sequence shown here is derived from an EMBL/GenBank/DDBJ whole genome shotgun (WGS) entry which is preliminary data.</text>
</comment>
<name>A0A133UBS0_9EURY</name>
<reference evidence="1 2" key="1">
    <citation type="journal article" date="2016" name="Sci. Rep.">
        <title>Metabolic traits of an uncultured archaeal lineage -MSBL1- from brine pools of the Red Sea.</title>
        <authorList>
            <person name="Mwirichia R."/>
            <person name="Alam I."/>
            <person name="Rashid M."/>
            <person name="Vinu M."/>
            <person name="Ba-Alawi W."/>
            <person name="Anthony Kamau A."/>
            <person name="Kamanda Ngugi D."/>
            <person name="Goker M."/>
            <person name="Klenk H.P."/>
            <person name="Bajic V."/>
            <person name="Stingl U."/>
        </authorList>
    </citation>
    <scope>NUCLEOTIDE SEQUENCE [LARGE SCALE GENOMIC DNA]</scope>
    <source>
        <strain evidence="1">SCGC-AAA259D18</strain>
    </source>
</reference>
<proteinExistence type="predicted"/>
<evidence type="ECO:0000313" key="2">
    <source>
        <dbReference type="Proteomes" id="UP000070195"/>
    </source>
</evidence>
<accession>A0A133UBS0</accession>
<gene>
    <name evidence="1" type="ORF">AKJ63_01205</name>
</gene>
<sequence>MGFHPFTRTIWFRATDETILPQTGLFAGSPIPATDLTPASGFTENGFDGSEFRGRPVEPPFQIEVLVSGELFILSRPNSLSQLEDSELTRDSEHSFIGKAINIYHSSHR</sequence>
<evidence type="ECO:0000313" key="1">
    <source>
        <dbReference type="EMBL" id="KXA91642.1"/>
    </source>
</evidence>
<dbReference type="Proteomes" id="UP000070195">
    <property type="component" value="Unassembled WGS sequence"/>
</dbReference>
<dbReference type="EMBL" id="LHXM01000018">
    <property type="protein sequence ID" value="KXA91642.1"/>
    <property type="molecule type" value="Genomic_DNA"/>
</dbReference>
<organism evidence="1 2">
    <name type="scientific">candidate division MSBL1 archaeon SCGC-AAA259D18</name>
    <dbReference type="NCBI Taxonomy" id="1698262"/>
    <lineage>
        <taxon>Archaea</taxon>
        <taxon>Methanobacteriati</taxon>
        <taxon>Methanobacteriota</taxon>
        <taxon>candidate division MSBL1</taxon>
    </lineage>
</organism>
<dbReference type="AlphaFoldDB" id="A0A133UBS0"/>
<protein>
    <submittedName>
        <fullName evidence="1">Uncharacterized protein</fullName>
    </submittedName>
</protein>